<name>A0A0V1H5G6_9BILA</name>
<accession>A0A0V1H5G6</accession>
<gene>
    <name evidence="1" type="ORF">T11_10590</name>
</gene>
<evidence type="ECO:0000313" key="1">
    <source>
        <dbReference type="EMBL" id="KRZ05619.1"/>
    </source>
</evidence>
<dbReference type="Proteomes" id="UP000055024">
    <property type="component" value="Unassembled WGS sequence"/>
</dbReference>
<dbReference type="AlphaFoldDB" id="A0A0V1H5G6"/>
<sequence>MEYSRFYRYLHWNEFVLQSFFKLAADRVQWSIKILLAVVEMQLCQQSRPGISSAVVKLLSAIIDLFSIVICQIPCGMSISEQLVFQRHPAPDPLLQAWKRSFESAYIFVNEFYPLNEKFTETNVEQKTLTTVAMNHQKKLLL</sequence>
<keyword evidence="2" id="KW-1185">Reference proteome</keyword>
<dbReference type="OrthoDB" id="10393404at2759"/>
<protein>
    <submittedName>
        <fullName evidence="1">Uncharacterized protein</fullName>
    </submittedName>
</protein>
<organism evidence="1 2">
    <name type="scientific">Trichinella zimbabwensis</name>
    <dbReference type="NCBI Taxonomy" id="268475"/>
    <lineage>
        <taxon>Eukaryota</taxon>
        <taxon>Metazoa</taxon>
        <taxon>Ecdysozoa</taxon>
        <taxon>Nematoda</taxon>
        <taxon>Enoplea</taxon>
        <taxon>Dorylaimia</taxon>
        <taxon>Trichinellida</taxon>
        <taxon>Trichinellidae</taxon>
        <taxon>Trichinella</taxon>
    </lineage>
</organism>
<reference evidence="1 2" key="1">
    <citation type="submission" date="2015-01" db="EMBL/GenBank/DDBJ databases">
        <title>Evolution of Trichinella species and genotypes.</title>
        <authorList>
            <person name="Korhonen P.K."/>
            <person name="Edoardo P."/>
            <person name="Giuseppe L.R."/>
            <person name="Gasser R.B."/>
        </authorList>
    </citation>
    <scope>NUCLEOTIDE SEQUENCE [LARGE SCALE GENOMIC DNA]</scope>
    <source>
        <strain evidence="1">ISS1029</strain>
    </source>
</reference>
<proteinExistence type="predicted"/>
<dbReference type="EMBL" id="JYDP01000135">
    <property type="protein sequence ID" value="KRZ05619.1"/>
    <property type="molecule type" value="Genomic_DNA"/>
</dbReference>
<evidence type="ECO:0000313" key="2">
    <source>
        <dbReference type="Proteomes" id="UP000055024"/>
    </source>
</evidence>
<comment type="caution">
    <text evidence="1">The sequence shown here is derived from an EMBL/GenBank/DDBJ whole genome shotgun (WGS) entry which is preliminary data.</text>
</comment>